<keyword evidence="1" id="KW-0472">Membrane</keyword>
<evidence type="ECO:0000313" key="3">
    <source>
        <dbReference type="Proteomes" id="UP001197247"/>
    </source>
</evidence>
<keyword evidence="1" id="KW-1133">Transmembrane helix</keyword>
<evidence type="ECO:0000313" key="2">
    <source>
        <dbReference type="EMBL" id="MBT0769117.1"/>
    </source>
</evidence>
<reference evidence="2 3" key="1">
    <citation type="submission" date="2021-05" db="EMBL/GenBank/DDBJ databases">
        <title>Kineosporia and Streptomyces sp. nov. two new marine actinobacteria isolated from Coral.</title>
        <authorList>
            <person name="Buangrab K."/>
            <person name="Sutthacheep M."/>
            <person name="Yeemin T."/>
            <person name="Harunari E."/>
            <person name="Igarashi Y."/>
            <person name="Kanchanasin P."/>
            <person name="Tanasupawat S."/>
            <person name="Phongsopitanun W."/>
        </authorList>
    </citation>
    <scope>NUCLEOTIDE SEQUENCE [LARGE SCALE GENOMIC DNA]</scope>
    <source>
        <strain evidence="2 3">J2-2</strain>
    </source>
</reference>
<comment type="caution">
    <text evidence="2">The sequence shown here is derived from an EMBL/GenBank/DDBJ whole genome shotgun (WGS) entry which is preliminary data.</text>
</comment>
<keyword evidence="1" id="KW-0812">Transmembrane</keyword>
<protein>
    <submittedName>
        <fullName evidence="2">Uncharacterized protein</fullName>
    </submittedName>
</protein>
<dbReference type="EMBL" id="JAHBAY010000003">
    <property type="protein sequence ID" value="MBT0769117.1"/>
    <property type="molecule type" value="Genomic_DNA"/>
</dbReference>
<feature type="transmembrane region" description="Helical" evidence="1">
    <location>
        <begin position="9"/>
        <end position="29"/>
    </location>
</feature>
<accession>A0ABS5TDF5</accession>
<organism evidence="2 3">
    <name type="scientific">Kineosporia corallincola</name>
    <dbReference type="NCBI Taxonomy" id="2835133"/>
    <lineage>
        <taxon>Bacteria</taxon>
        <taxon>Bacillati</taxon>
        <taxon>Actinomycetota</taxon>
        <taxon>Actinomycetes</taxon>
        <taxon>Kineosporiales</taxon>
        <taxon>Kineosporiaceae</taxon>
        <taxon>Kineosporia</taxon>
    </lineage>
</organism>
<dbReference type="RefSeq" id="WP_214155404.1">
    <property type="nucleotide sequence ID" value="NZ_JAHBAY010000003.1"/>
</dbReference>
<proteinExistence type="predicted"/>
<gene>
    <name evidence="2" type="ORF">KIH74_09315</name>
</gene>
<dbReference type="Proteomes" id="UP001197247">
    <property type="component" value="Unassembled WGS sequence"/>
</dbReference>
<sequence>MGNGTDRSTLIAVAALGTALLTLALLVVLNLPTPVAVVLALMLVTTASGAIGALLTLLREGRRSCGRRA</sequence>
<name>A0ABS5TDF5_9ACTN</name>
<keyword evidence="3" id="KW-1185">Reference proteome</keyword>
<feature type="transmembrane region" description="Helical" evidence="1">
    <location>
        <begin position="35"/>
        <end position="58"/>
    </location>
</feature>
<evidence type="ECO:0000256" key="1">
    <source>
        <dbReference type="SAM" id="Phobius"/>
    </source>
</evidence>